<organism evidence="2 3">
    <name type="scientific">Veillonella magna</name>
    <dbReference type="NCBI Taxonomy" id="464322"/>
    <lineage>
        <taxon>Bacteria</taxon>
        <taxon>Bacillati</taxon>
        <taxon>Bacillota</taxon>
        <taxon>Negativicutes</taxon>
        <taxon>Veillonellales</taxon>
        <taxon>Veillonellaceae</taxon>
        <taxon>Veillonella</taxon>
    </lineage>
</organism>
<gene>
    <name evidence="2" type="ORF">H6A01_08130</name>
</gene>
<feature type="transmembrane region" description="Helical" evidence="1">
    <location>
        <begin position="31"/>
        <end position="50"/>
    </location>
</feature>
<reference evidence="2 3" key="1">
    <citation type="journal article" date="2021" name="Sci. Rep.">
        <title>The distribution of antibiotic resistance genes in chicken gut microbiota commensals.</title>
        <authorList>
            <person name="Juricova H."/>
            <person name="Matiasovicova J."/>
            <person name="Kubasova T."/>
            <person name="Cejkova D."/>
            <person name="Rychlik I."/>
        </authorList>
    </citation>
    <scope>NUCLEOTIDE SEQUENCE [LARGE SCALE GENOMIC DNA]</scope>
    <source>
        <strain evidence="2 3">An537</strain>
    </source>
</reference>
<dbReference type="RefSeq" id="WP_205088235.1">
    <property type="nucleotide sequence ID" value="NZ_JACJLA010000016.1"/>
</dbReference>
<dbReference type="EMBL" id="JACJLA010000016">
    <property type="protein sequence ID" value="MBM6913286.1"/>
    <property type="molecule type" value="Genomic_DNA"/>
</dbReference>
<comment type="caution">
    <text evidence="2">The sequence shown here is derived from an EMBL/GenBank/DDBJ whole genome shotgun (WGS) entry which is preliminary data.</text>
</comment>
<feature type="transmembrane region" description="Helical" evidence="1">
    <location>
        <begin position="103"/>
        <end position="131"/>
    </location>
</feature>
<name>A0ABS2GGK8_9FIRM</name>
<evidence type="ECO:0000313" key="2">
    <source>
        <dbReference type="EMBL" id="MBM6913286.1"/>
    </source>
</evidence>
<evidence type="ECO:0008006" key="4">
    <source>
        <dbReference type="Google" id="ProtNLM"/>
    </source>
</evidence>
<feature type="transmembrane region" description="Helical" evidence="1">
    <location>
        <begin position="79"/>
        <end position="96"/>
    </location>
</feature>
<keyword evidence="1" id="KW-1133">Transmembrane helix</keyword>
<keyword evidence="1" id="KW-0472">Membrane</keyword>
<feature type="transmembrane region" description="Helical" evidence="1">
    <location>
        <begin position="137"/>
        <end position="160"/>
    </location>
</feature>
<keyword evidence="3" id="KW-1185">Reference proteome</keyword>
<proteinExistence type="predicted"/>
<evidence type="ECO:0000256" key="1">
    <source>
        <dbReference type="SAM" id="Phobius"/>
    </source>
</evidence>
<dbReference type="Proteomes" id="UP000707138">
    <property type="component" value="Unassembled WGS sequence"/>
</dbReference>
<sequence>MSVRTITGTAVLLAVALLAQALRLFVPIPNTVSMFLIGTIVGLAMVMATWRYGTTSGLIIAWVTPVVAFMQGMLPFMPFIPIVGLGSSVFVLLAYVMKGRNSILAAMICALGKAAVLYRGFTILFMGIHIGGPIRTAILFSMGWPQLVTGALAVLFAALIDRRVG</sequence>
<keyword evidence="1" id="KW-0812">Transmembrane</keyword>
<evidence type="ECO:0000313" key="3">
    <source>
        <dbReference type="Proteomes" id="UP000707138"/>
    </source>
</evidence>
<protein>
    <recommendedName>
        <fullName evidence="4">ECF transporter S component</fullName>
    </recommendedName>
</protein>
<accession>A0ABS2GGK8</accession>